<dbReference type="RefSeq" id="WP_127700477.1">
    <property type="nucleotide sequence ID" value="NZ_SACS01000021.1"/>
</dbReference>
<evidence type="ECO:0000313" key="4">
    <source>
        <dbReference type="Proteomes" id="UP000283077"/>
    </source>
</evidence>
<dbReference type="EMBL" id="SACS01000021">
    <property type="protein sequence ID" value="RVU33500.1"/>
    <property type="molecule type" value="Genomic_DNA"/>
</dbReference>
<organism evidence="3 4">
    <name type="scientific">Rheinheimera riviphila</name>
    <dbReference type="NCBI Taxonomy" id="1834037"/>
    <lineage>
        <taxon>Bacteria</taxon>
        <taxon>Pseudomonadati</taxon>
        <taxon>Pseudomonadota</taxon>
        <taxon>Gammaproteobacteria</taxon>
        <taxon>Chromatiales</taxon>
        <taxon>Chromatiaceae</taxon>
        <taxon>Rheinheimera</taxon>
    </lineage>
</organism>
<protein>
    <submittedName>
        <fullName evidence="3">Uncharacterized protein</fullName>
    </submittedName>
</protein>
<dbReference type="AlphaFoldDB" id="A0A437QGR0"/>
<evidence type="ECO:0000256" key="2">
    <source>
        <dbReference type="SAM" id="Phobius"/>
    </source>
</evidence>
<feature type="compositionally biased region" description="Polar residues" evidence="1">
    <location>
        <begin position="74"/>
        <end position="84"/>
    </location>
</feature>
<feature type="region of interest" description="Disordered" evidence="1">
    <location>
        <begin position="74"/>
        <end position="94"/>
    </location>
</feature>
<keyword evidence="2" id="KW-0812">Transmembrane</keyword>
<proteinExistence type="predicted"/>
<name>A0A437QGR0_9GAMM</name>
<feature type="transmembrane region" description="Helical" evidence="2">
    <location>
        <begin position="12"/>
        <end position="45"/>
    </location>
</feature>
<reference evidence="3 4" key="1">
    <citation type="submission" date="2019-01" db="EMBL/GenBank/DDBJ databases">
        <authorList>
            <person name="Chen W.-M."/>
        </authorList>
    </citation>
    <scope>NUCLEOTIDE SEQUENCE [LARGE SCALE GENOMIC DNA]</scope>
    <source>
        <strain evidence="3 4">KYPC3</strain>
    </source>
</reference>
<gene>
    <name evidence="3" type="ORF">EOE67_16715</name>
</gene>
<accession>A0A437QGR0</accession>
<keyword evidence="2" id="KW-1133">Transmembrane helix</keyword>
<evidence type="ECO:0000313" key="3">
    <source>
        <dbReference type="EMBL" id="RVU33500.1"/>
    </source>
</evidence>
<keyword evidence="2" id="KW-0472">Membrane</keyword>
<keyword evidence="4" id="KW-1185">Reference proteome</keyword>
<dbReference type="Proteomes" id="UP000283077">
    <property type="component" value="Unassembled WGS sequence"/>
</dbReference>
<sequence>MKHDDFMSSAGIALIPTIIISAASNLSTFGTISVYALLLFIIAIIIESSKENEEKTEIQKYLKDPSVVYDNHTNDNIGSKSNYSPKIDESSQTKDKPKYFDIGMDKVLELEQISEILKFFRAGKPTTWLSISFFKYGDEGVFKVEHVSIEAASMFIRIMIEHKCSEKEVARLLIQKEFEIAEIIHQCMPDYPHYETAAHEIYLRAIQHGDINKPALCI</sequence>
<comment type="caution">
    <text evidence="3">The sequence shown here is derived from an EMBL/GenBank/DDBJ whole genome shotgun (WGS) entry which is preliminary data.</text>
</comment>
<evidence type="ECO:0000256" key="1">
    <source>
        <dbReference type="SAM" id="MobiDB-lite"/>
    </source>
</evidence>